<keyword evidence="2" id="KW-1185">Reference proteome</keyword>
<evidence type="ECO:0000313" key="2">
    <source>
        <dbReference type="Proteomes" id="UP000750711"/>
    </source>
</evidence>
<evidence type="ECO:0000313" key="1">
    <source>
        <dbReference type="EMBL" id="KAH0538495.1"/>
    </source>
</evidence>
<dbReference type="Proteomes" id="UP000750711">
    <property type="component" value="Unassembled WGS sequence"/>
</dbReference>
<accession>A0A9P8IAG3</accession>
<reference evidence="1" key="1">
    <citation type="submission" date="2021-03" db="EMBL/GenBank/DDBJ databases">
        <title>Comparative genomics and phylogenomic investigation of the class Geoglossomycetes provide insights into ecological specialization and systematics.</title>
        <authorList>
            <person name="Melie T."/>
            <person name="Pirro S."/>
            <person name="Miller A.N."/>
            <person name="Quandt A."/>
        </authorList>
    </citation>
    <scope>NUCLEOTIDE SEQUENCE</scope>
    <source>
        <strain evidence="1">CAQ_001_2017</strain>
    </source>
</reference>
<organism evidence="1 2">
    <name type="scientific">Trichoglossum hirsutum</name>
    <dbReference type="NCBI Taxonomy" id="265104"/>
    <lineage>
        <taxon>Eukaryota</taxon>
        <taxon>Fungi</taxon>
        <taxon>Dikarya</taxon>
        <taxon>Ascomycota</taxon>
        <taxon>Pezizomycotina</taxon>
        <taxon>Geoglossomycetes</taxon>
        <taxon>Geoglossales</taxon>
        <taxon>Geoglossaceae</taxon>
        <taxon>Trichoglossum</taxon>
    </lineage>
</organism>
<protein>
    <submittedName>
        <fullName evidence="1">Uncharacterized protein</fullName>
    </submittedName>
</protein>
<gene>
    <name evidence="1" type="ORF">GP486_008773</name>
</gene>
<comment type="caution">
    <text evidence="1">The sequence shown here is derived from an EMBL/GenBank/DDBJ whole genome shotgun (WGS) entry which is preliminary data.</text>
</comment>
<dbReference type="AlphaFoldDB" id="A0A9P8IAG3"/>
<proteinExistence type="predicted"/>
<feature type="non-terminal residue" evidence="1">
    <location>
        <position position="103"/>
    </location>
</feature>
<sequence length="103" mass="11688">MTLYDPYTCESAGQTPEQLSYTAEAVQGLKNVSEEVARLAHDKLAAIEFGLDHTSPLILDCMYQALANYAWLVRETGKPEFIEKARVLRRLFEVAGRRWRVAV</sequence>
<dbReference type="EMBL" id="JAGHQM010003967">
    <property type="protein sequence ID" value="KAH0538495.1"/>
    <property type="molecule type" value="Genomic_DNA"/>
</dbReference>
<name>A0A9P8IAG3_9PEZI</name>